<feature type="compositionally biased region" description="Gly residues" evidence="1">
    <location>
        <begin position="356"/>
        <end position="373"/>
    </location>
</feature>
<sequence length="928" mass="102547">MSDQHSPQQQQHRRSQSDNPVIEITHQFPAATDVTVRPSEEDNEAWPPSKLHRELYDAEESELTDRLHESARSIGRRAPSVAKLWNILEESGVDALDGGYADLCMGVAKGRDDDAYELTRMTRQLGGNTSHDVRTSLDDIRGGDPALFAAAEGVTPTIAISMAGFTDVRKDQRQNVLSLIRAYARGCRVVLVAGPVERTFLWFKHREELPGSVKDDCKPRLGEPATPAAVETRVEDARAALAADSKPVAILRAIANETSETVSYSALAAEMGVGRGTIRNHVTQRLQPHALVERFDHLGTAHVSLSYIGRQFLDALDREIGVQSRLNDSVNSTGNPSDNSRVTPHAHEGRHSTGAEVGGGSGAEQCGSSGGAGASDDHDSHRNRLPHYHQVRDAARHRYAAAAGSAVEGGIGLVDYPISEKETDRAEPHWYYDEKADRLYVGAEYDNPLQWWTCIAVALANPRTFRHVLTPERIETGKLGDLLADHTDLLRDSRCLGYLADRNATAEDYTDALLEAAEDLRDLTRDLYHGNFEDECRFRGDITREAHGLAGTMAHLLDLADVEVVREARLPRFSRDFKPSQKADLAETLAIGASIQSKYGEFAAYRQLCETREEKRTFEPSVDAEDPFGECIGSFVLVGKSIESFAGRLRRRLSSQETRDDAPEFAVKIPVEVATDRQHVAHTVREMCRQKSIRPTREATSMLAALTGTPYDVAEALHNLGSESKAPSREFRLDEVRYALGTLDRKRILPAMEKPSLSKVVHTLLVIDEPLIQSDLADRAGVSARSVRTHTERLHAFDFVRRTDDGWRFALPFHTDEERGDDIRPWFVATDDSEADETFVRDVLDDVVCNLLDVDRYADPEDPVAGALFGPPGELIPALRKAWVWMDPWIQMVRTLLDAPRSTPPGRTIATVGIKPEQASLAAATGGG</sequence>
<proteinExistence type="predicted"/>
<keyword evidence="3" id="KW-1185">Reference proteome</keyword>
<dbReference type="EMBL" id="AOMF01000100">
    <property type="protein sequence ID" value="EMA55990.1"/>
    <property type="molecule type" value="Genomic_DNA"/>
</dbReference>
<protein>
    <submittedName>
        <fullName evidence="2">Uncharacterized protein</fullName>
    </submittedName>
</protein>
<dbReference type="AlphaFoldDB" id="M0NH85"/>
<feature type="region of interest" description="Disordered" evidence="1">
    <location>
        <begin position="326"/>
        <end position="383"/>
    </location>
</feature>
<evidence type="ECO:0000256" key="1">
    <source>
        <dbReference type="SAM" id="MobiDB-lite"/>
    </source>
</evidence>
<dbReference type="OrthoDB" id="214685at2157"/>
<dbReference type="SUPFAM" id="SSF46785">
    <property type="entry name" value="Winged helix' DNA-binding domain"/>
    <property type="match status" value="1"/>
</dbReference>
<feature type="region of interest" description="Disordered" evidence="1">
    <location>
        <begin position="1"/>
        <end position="53"/>
    </location>
</feature>
<evidence type="ECO:0000313" key="2">
    <source>
        <dbReference type="EMBL" id="EMA55990.1"/>
    </source>
</evidence>
<evidence type="ECO:0000313" key="3">
    <source>
        <dbReference type="Proteomes" id="UP000011680"/>
    </source>
</evidence>
<accession>M0NH85</accession>
<dbReference type="eggNOG" id="arCOG04495">
    <property type="taxonomic scope" value="Archaea"/>
</dbReference>
<dbReference type="Proteomes" id="UP000011680">
    <property type="component" value="Unassembled WGS sequence"/>
</dbReference>
<dbReference type="InterPro" id="IPR036388">
    <property type="entry name" value="WH-like_DNA-bd_sf"/>
</dbReference>
<comment type="caution">
    <text evidence="2">The sequence shown here is derived from an EMBL/GenBank/DDBJ whole genome shotgun (WGS) entry which is preliminary data.</text>
</comment>
<dbReference type="RefSeq" id="WP_007738144.1">
    <property type="nucleotide sequence ID" value="NZ_AOMF01000100.1"/>
</dbReference>
<dbReference type="InterPro" id="IPR036390">
    <property type="entry name" value="WH_DNA-bd_sf"/>
</dbReference>
<reference evidence="2 3" key="1">
    <citation type="journal article" date="2014" name="PLoS Genet.">
        <title>Phylogenetically driven sequencing of extremely halophilic archaea reveals strategies for static and dynamic osmo-response.</title>
        <authorList>
            <person name="Becker E.A."/>
            <person name="Seitzer P.M."/>
            <person name="Tritt A."/>
            <person name="Larsen D."/>
            <person name="Krusor M."/>
            <person name="Yao A.I."/>
            <person name="Wu D."/>
            <person name="Madern D."/>
            <person name="Eisen J.A."/>
            <person name="Darling A.E."/>
            <person name="Facciotti M.T."/>
        </authorList>
    </citation>
    <scope>NUCLEOTIDE SEQUENCE [LARGE SCALE GENOMIC DNA]</scope>
    <source>
        <strain evidence="2 3">JCM 13552</strain>
    </source>
</reference>
<dbReference type="Gene3D" id="1.10.10.10">
    <property type="entry name" value="Winged helix-like DNA-binding domain superfamily/Winged helix DNA-binding domain"/>
    <property type="match status" value="1"/>
</dbReference>
<name>M0NH85_9EURY</name>
<feature type="compositionally biased region" description="Low complexity" evidence="1">
    <location>
        <begin position="1"/>
        <end position="10"/>
    </location>
</feature>
<feature type="compositionally biased region" description="Polar residues" evidence="1">
    <location>
        <begin position="326"/>
        <end position="342"/>
    </location>
</feature>
<gene>
    <name evidence="2" type="ORF">C451_04551</name>
</gene>
<dbReference type="PATRIC" id="fig|1227457.3.peg.821"/>
<dbReference type="STRING" id="1227457.C451_04551"/>
<organism evidence="2 3">
    <name type="scientific">Halococcus thailandensis JCM 13552</name>
    <dbReference type="NCBI Taxonomy" id="1227457"/>
    <lineage>
        <taxon>Archaea</taxon>
        <taxon>Methanobacteriati</taxon>
        <taxon>Methanobacteriota</taxon>
        <taxon>Stenosarchaea group</taxon>
        <taxon>Halobacteria</taxon>
        <taxon>Halobacteriales</taxon>
        <taxon>Halococcaceae</taxon>
        <taxon>Halococcus</taxon>
    </lineage>
</organism>